<evidence type="ECO:0000313" key="22">
    <source>
        <dbReference type="Proteomes" id="UP000320333"/>
    </source>
</evidence>
<keyword evidence="12 17" id="KW-1133">Transmembrane helix</keyword>
<dbReference type="PROSITE" id="PS50042">
    <property type="entry name" value="CNMP_BINDING_3"/>
    <property type="match status" value="2"/>
</dbReference>
<dbReference type="SMART" id="SM00100">
    <property type="entry name" value="cNMP"/>
    <property type="match status" value="2"/>
</dbReference>
<evidence type="ECO:0000256" key="11">
    <source>
        <dbReference type="ARBA" id="ARBA00022968"/>
    </source>
</evidence>
<evidence type="ECO:0000256" key="5">
    <source>
        <dbReference type="ARBA" id="ARBA00018317"/>
    </source>
</evidence>
<protein>
    <recommendedName>
        <fullName evidence="5 17">Lysophospholipase NTE1</fullName>
        <ecNumber evidence="17">3.1.1.5</ecNumber>
    </recommendedName>
    <alternativeName>
        <fullName evidence="17">Intracellular phospholipase B</fullName>
    </alternativeName>
</protein>
<dbReference type="InterPro" id="IPR016035">
    <property type="entry name" value="Acyl_Trfase/lysoPLipase"/>
</dbReference>
<dbReference type="InterPro" id="IPR002641">
    <property type="entry name" value="PNPLA_dom"/>
</dbReference>
<feature type="region of interest" description="Disordered" evidence="18">
    <location>
        <begin position="531"/>
        <end position="578"/>
    </location>
</feature>
<dbReference type="Pfam" id="PF01734">
    <property type="entry name" value="Patatin"/>
    <property type="match status" value="1"/>
</dbReference>
<keyword evidence="10 16" id="KW-0442">Lipid degradation</keyword>
<evidence type="ECO:0000256" key="15">
    <source>
        <dbReference type="ARBA" id="ARBA00045533"/>
    </source>
</evidence>
<evidence type="ECO:0000256" key="18">
    <source>
        <dbReference type="SAM" id="MobiDB-lite"/>
    </source>
</evidence>
<feature type="short sequence motif" description="GXSXG" evidence="16">
    <location>
        <begin position="1342"/>
        <end position="1346"/>
    </location>
</feature>
<proteinExistence type="inferred from homology"/>
<dbReference type="CDD" id="cd06462">
    <property type="entry name" value="Peptidase_S24_S26"/>
    <property type="match status" value="1"/>
</dbReference>
<dbReference type="GO" id="GO:0046486">
    <property type="term" value="P:glycerolipid metabolic process"/>
    <property type="evidence" value="ECO:0007669"/>
    <property type="project" value="UniProtKB-ARBA"/>
</dbReference>
<comment type="catalytic activity">
    <reaction evidence="17">
        <text>a 1-acyl-sn-glycero-3-phosphocholine + H2O = sn-glycerol 3-phosphocholine + a fatty acid + H(+)</text>
        <dbReference type="Rhea" id="RHEA:15177"/>
        <dbReference type="ChEBI" id="CHEBI:15377"/>
        <dbReference type="ChEBI" id="CHEBI:15378"/>
        <dbReference type="ChEBI" id="CHEBI:16870"/>
        <dbReference type="ChEBI" id="CHEBI:28868"/>
        <dbReference type="ChEBI" id="CHEBI:58168"/>
        <dbReference type="EC" id="3.1.1.5"/>
    </reaction>
</comment>
<keyword evidence="11" id="KW-0735">Signal-anchor</keyword>
<feature type="region of interest" description="Disordered" evidence="18">
    <location>
        <begin position="357"/>
        <end position="376"/>
    </location>
</feature>
<evidence type="ECO:0000256" key="2">
    <source>
        <dbReference type="ARBA" id="ARBA00004648"/>
    </source>
</evidence>
<keyword evidence="13 16" id="KW-0443">Lipid metabolism</keyword>
<evidence type="ECO:0000256" key="3">
    <source>
        <dbReference type="ARBA" id="ARBA00006636"/>
    </source>
</evidence>
<feature type="domain" description="Cyclic nucleotide-binding" evidence="19">
    <location>
        <begin position="788"/>
        <end position="871"/>
    </location>
</feature>
<comment type="similarity">
    <text evidence="4">Belongs to the peptidase S26B family.</text>
</comment>
<dbReference type="STRING" id="246404.A0A507FQ82"/>
<dbReference type="PANTHER" id="PTHR14226">
    <property type="entry name" value="NEUROPATHY TARGET ESTERASE/SWISS CHEESE D.MELANOGASTER"/>
    <property type="match status" value="1"/>
</dbReference>
<feature type="compositionally biased region" description="Low complexity" evidence="18">
    <location>
        <begin position="161"/>
        <end position="174"/>
    </location>
</feature>
<dbReference type="PANTHER" id="PTHR14226:SF29">
    <property type="entry name" value="NEUROPATHY TARGET ESTERASE SWS"/>
    <property type="match status" value="1"/>
</dbReference>
<dbReference type="Proteomes" id="UP000320333">
    <property type="component" value="Unassembled WGS sequence"/>
</dbReference>
<comment type="function">
    <text evidence="15">Catalytic component of the signal peptidase complex (SPC) which catalyzes the cleavage of N-terminal signal sequences from nascent proteins as they are translocated into the lumen of the endoplasmic reticulum. Specifically cleaves N-terminal signal peptides that contain a hydrophobic alpha-helix (h-region) shorter than 18-20 amino acids.</text>
</comment>
<dbReference type="CDD" id="cd00038">
    <property type="entry name" value="CAP_ED"/>
    <property type="match status" value="2"/>
</dbReference>
<dbReference type="PRINTS" id="PR00728">
    <property type="entry name" value="SIGNALPTASE"/>
</dbReference>
<dbReference type="InterPro" id="IPR050301">
    <property type="entry name" value="NTE"/>
</dbReference>
<dbReference type="SUPFAM" id="SSF52151">
    <property type="entry name" value="FabD/lysophospholipase-like"/>
    <property type="match status" value="1"/>
</dbReference>
<dbReference type="OrthoDB" id="421051at2759"/>
<comment type="catalytic activity">
    <reaction evidence="1">
        <text>Cleavage of hydrophobic, N-terminal signal or leader sequences from secreted and periplasmic proteins.</text>
        <dbReference type="EC" id="3.4.21.89"/>
    </reaction>
</comment>
<keyword evidence="8 16" id="KW-0378">Hydrolase</keyword>
<dbReference type="GO" id="GO:0009003">
    <property type="term" value="F:signal peptidase activity"/>
    <property type="evidence" value="ECO:0007669"/>
    <property type="project" value="UniProtKB-EC"/>
</dbReference>
<evidence type="ECO:0000256" key="14">
    <source>
        <dbReference type="ARBA" id="ARBA00023136"/>
    </source>
</evidence>
<dbReference type="InterPro" id="IPR014710">
    <property type="entry name" value="RmlC-like_jellyroll"/>
</dbReference>
<dbReference type="InterPro" id="IPR056556">
    <property type="entry name" value="NTE1_P-loop_dom"/>
</dbReference>
<evidence type="ECO:0000313" key="21">
    <source>
        <dbReference type="EMBL" id="TPX77197.1"/>
    </source>
</evidence>
<keyword evidence="6" id="KW-0645">Protease</keyword>
<feature type="compositionally biased region" description="Pro residues" evidence="18">
    <location>
        <begin position="545"/>
        <end position="555"/>
    </location>
</feature>
<evidence type="ECO:0000256" key="8">
    <source>
        <dbReference type="ARBA" id="ARBA00022801"/>
    </source>
</evidence>
<evidence type="ECO:0000256" key="7">
    <source>
        <dbReference type="ARBA" id="ARBA00022692"/>
    </source>
</evidence>
<dbReference type="Pfam" id="PF00027">
    <property type="entry name" value="cNMP_binding"/>
    <property type="match status" value="1"/>
</dbReference>
<dbReference type="GO" id="GO:0004252">
    <property type="term" value="F:serine-type endopeptidase activity"/>
    <property type="evidence" value="ECO:0007669"/>
    <property type="project" value="InterPro"/>
</dbReference>
<dbReference type="EC" id="3.1.1.5" evidence="17"/>
<dbReference type="InterPro" id="IPR015927">
    <property type="entry name" value="Peptidase_S24_S26A/B/C"/>
</dbReference>
<dbReference type="PROSITE" id="PS51635">
    <property type="entry name" value="PNPLA"/>
    <property type="match status" value="1"/>
</dbReference>
<comment type="caution">
    <text evidence="21">The sequence shown here is derived from an EMBL/GenBank/DDBJ whole genome shotgun (WGS) entry which is preliminary data.</text>
</comment>
<keyword evidence="9 17" id="KW-0256">Endoplasmic reticulum</keyword>
<organism evidence="21 22">
    <name type="scientific">Chytriomyces confervae</name>
    <dbReference type="NCBI Taxonomy" id="246404"/>
    <lineage>
        <taxon>Eukaryota</taxon>
        <taxon>Fungi</taxon>
        <taxon>Fungi incertae sedis</taxon>
        <taxon>Chytridiomycota</taxon>
        <taxon>Chytridiomycota incertae sedis</taxon>
        <taxon>Chytridiomycetes</taxon>
        <taxon>Chytridiales</taxon>
        <taxon>Chytriomycetaceae</taxon>
        <taxon>Chytriomyces</taxon>
    </lineage>
</organism>
<feature type="domain" description="Cyclic nucleotide-binding" evidence="19">
    <location>
        <begin position="877"/>
        <end position="1009"/>
    </location>
</feature>
<evidence type="ECO:0000256" key="1">
    <source>
        <dbReference type="ARBA" id="ARBA00000677"/>
    </source>
</evidence>
<evidence type="ECO:0000256" key="13">
    <source>
        <dbReference type="ARBA" id="ARBA00023098"/>
    </source>
</evidence>
<evidence type="ECO:0000256" key="10">
    <source>
        <dbReference type="ARBA" id="ARBA00022963"/>
    </source>
</evidence>
<dbReference type="InterPro" id="IPR000595">
    <property type="entry name" value="cNMP-bd_dom"/>
</dbReference>
<comment type="similarity">
    <text evidence="3 17">Belongs to the NTE family.</text>
</comment>
<name>A0A507FQ82_9FUNG</name>
<feature type="compositionally biased region" description="Basic residues" evidence="18">
    <location>
        <begin position="151"/>
        <end position="160"/>
    </location>
</feature>
<dbReference type="PROSITE" id="PS00501">
    <property type="entry name" value="SPASE_I_1"/>
    <property type="match status" value="1"/>
</dbReference>
<evidence type="ECO:0000256" key="17">
    <source>
        <dbReference type="RuleBase" id="RU362043"/>
    </source>
</evidence>
<feature type="short sequence motif" description="DGA/G" evidence="16">
    <location>
        <begin position="1456"/>
        <end position="1458"/>
    </location>
</feature>
<dbReference type="SUPFAM" id="SSF51306">
    <property type="entry name" value="LexA/Signal peptidase"/>
    <property type="match status" value="1"/>
</dbReference>
<evidence type="ECO:0000259" key="19">
    <source>
        <dbReference type="PROSITE" id="PS50042"/>
    </source>
</evidence>
<evidence type="ECO:0000256" key="9">
    <source>
        <dbReference type="ARBA" id="ARBA00022824"/>
    </source>
</evidence>
<dbReference type="NCBIfam" id="TIGR02228">
    <property type="entry name" value="sigpep_I_arch"/>
    <property type="match status" value="1"/>
</dbReference>
<dbReference type="InterPro" id="IPR018490">
    <property type="entry name" value="cNMP-bd_dom_sf"/>
</dbReference>
<feature type="region of interest" description="Disordered" evidence="18">
    <location>
        <begin position="601"/>
        <end position="636"/>
    </location>
</feature>
<feature type="region of interest" description="Disordered" evidence="18">
    <location>
        <begin position="246"/>
        <end position="312"/>
    </location>
</feature>
<comment type="function">
    <text evidence="17">Intracellular phospholipase B that catalyzes the double deacylation of phosphatidylcholine (PC) to glycerophosphocholine (GroPCho). Plays an important role in membrane lipid homeostasis.</text>
</comment>
<feature type="transmembrane region" description="Helical" evidence="17">
    <location>
        <begin position="20"/>
        <end position="44"/>
    </location>
</feature>
<accession>A0A507FQ82</accession>
<feature type="active site" description="Proton acceptor" evidence="16">
    <location>
        <position position="1456"/>
    </location>
</feature>
<dbReference type="InterPro" id="IPR036286">
    <property type="entry name" value="LexA/Signal_pep-like_sf"/>
</dbReference>
<feature type="region of interest" description="Disordered" evidence="18">
    <location>
        <begin position="151"/>
        <end position="174"/>
    </location>
</feature>
<dbReference type="EMBL" id="QEAP01000026">
    <property type="protein sequence ID" value="TPX77197.1"/>
    <property type="molecule type" value="Genomic_DNA"/>
</dbReference>
<dbReference type="Gene3D" id="3.40.1090.10">
    <property type="entry name" value="Cytosolic phospholipase A2 catalytic domain"/>
    <property type="match status" value="2"/>
</dbReference>
<dbReference type="GO" id="GO:0004622">
    <property type="term" value="F:phosphatidylcholine lysophospholipase activity"/>
    <property type="evidence" value="ECO:0007669"/>
    <property type="project" value="UniProtKB-EC"/>
</dbReference>
<evidence type="ECO:0000256" key="16">
    <source>
        <dbReference type="PROSITE-ProRule" id="PRU01161"/>
    </source>
</evidence>
<evidence type="ECO:0000256" key="12">
    <source>
        <dbReference type="ARBA" id="ARBA00022989"/>
    </source>
</evidence>
<feature type="region of interest" description="Disordered" evidence="18">
    <location>
        <begin position="481"/>
        <end position="501"/>
    </location>
</feature>
<feature type="domain" description="PNPLA" evidence="20">
    <location>
        <begin position="1311"/>
        <end position="1469"/>
    </location>
</feature>
<dbReference type="Pfam" id="PF24179">
    <property type="entry name" value="NTE_Ploop"/>
    <property type="match status" value="1"/>
</dbReference>
<feature type="compositionally biased region" description="Polar residues" evidence="18">
    <location>
        <begin position="604"/>
        <end position="622"/>
    </location>
</feature>
<comment type="subcellular location">
    <subcellularLocation>
        <location evidence="2">Endoplasmic reticulum membrane</location>
        <topology evidence="2">Single-pass type II membrane protein</topology>
    </subcellularLocation>
</comment>
<keyword evidence="22" id="KW-1185">Reference proteome</keyword>
<dbReference type="SUPFAM" id="SSF51206">
    <property type="entry name" value="cAMP-binding domain-like"/>
    <property type="match status" value="3"/>
</dbReference>
<evidence type="ECO:0000256" key="4">
    <source>
        <dbReference type="ARBA" id="ARBA00011035"/>
    </source>
</evidence>
<evidence type="ECO:0000256" key="6">
    <source>
        <dbReference type="ARBA" id="ARBA00022670"/>
    </source>
</evidence>
<dbReference type="InterPro" id="IPR019756">
    <property type="entry name" value="Pept_S26A_signal_pept_1_Ser-AS"/>
</dbReference>
<dbReference type="Pfam" id="PF00717">
    <property type="entry name" value="Peptidase_S24"/>
    <property type="match status" value="1"/>
</dbReference>
<dbReference type="GO" id="GO:0006465">
    <property type="term" value="P:signal peptide processing"/>
    <property type="evidence" value="ECO:0007669"/>
    <property type="project" value="InterPro"/>
</dbReference>
<feature type="active site" description="Nucleophile" evidence="16">
    <location>
        <position position="1344"/>
    </location>
</feature>
<gene>
    <name evidence="21" type="ORF">CcCBS67573_g01551</name>
</gene>
<dbReference type="InterPro" id="IPR001733">
    <property type="entry name" value="Peptidase_S26B"/>
</dbReference>
<sequence>MSNVPAANIEVNTSTITVTVPTSVIVAGLIGIAMIATLFIRFFVNTRYSRLPAAVSLPNQNEAPYDLRIPLLDEGVSPTDHADPVDVLRSVKAFGYLDRSVLNELARHMEIKRVRAGHVIQRSEDTDLSEADGSNRSFCVVLDGTVGVFVKHPHNQHGHTHSSSNHSSNSASHNMASSAYAHLNGVDSGGSDSDNEASPFDVLKGHSRLSLSGYHLLSQVSRGGLISSLFGVLDILTDAITNQDEIVPESQRPSEAAPIPQPSRSSNVPPLDGVRAPSNETPTLNRKNIHAESEDTAKTYATPPPITIPETTSPTISQRQKLSQHPHITSLAITDSKLLFLPAHAFRKIHTKNFRPPSIASSPLRRSSVSNSQSQQHLSTSAHVAQILVTRFLRVTVFSMEKYLGLRGELLNLERGLCASSVGFEPLLEASSLERLRKRCAEALKYSAASASMAAASLKAPTGTEKGKEMLMTQEPLQENIGGLSDAGLASRSAAKPKTSPQLHPFEMVNALHSNNAGLRKRHVTKAVLEVDGSESDSSAIGYPPVRPMLPPPPSHASSSLAGGVSDSTNGPPLGKRNTIMGFAPEQVSRLVSRAVGMGITSPAGRSSATGTPSSSLRQYLSSEKPPRPGGSLRQEPSHLSRMAYNESKHVSAAERYHASGAPGIVLEPESDEDHGVVEAVWGAIARSLGLFATSTNISASGAMFSPAPRGPIDVSRRSSVDSLDSATDDGFDNVSMASSQASSSEYLIGAAAALKGKLGFIAGGSGGISLSGTSVSSGMKDLLIIGLQRGTVLCKEGDRGQGMWFVIDGILEASVKDPSKARKKGVFLMKPGCLAGYLSAVTGHPSLVTIKAKTDAQVGYLPKSVVEKYVERYPTVILTLAKRLVRDISPLAYQIDFALDWGHVNAGQVLYRQGDQSDSIFIVLGGRLRSIAEPTESSNGETNEHVHSDYPYGASGEEHQKFEIFGEFGPGESIGELEVLMESKRPTTIHAIRDTEVAIMPKTLFNALAIRHPEMTIQISRMLAARSQGVPALPYSSNFNFNPFGDVNKDIAGSQADSGNPALMYPGDGHAGRIGGAGSAKNNFNLKTVGIIPVNSMVPIAAFSDRLKGALELIGASVALLNNSSVIGTMGKHVFSPIGRLKLMSWLAEQEDTHRLVLYVADGGISSHWTQRCIRQADCILLVGLGDEDPAIGEYERLVLSLKTTARKELILLHNERQCVPGSTAQWLKSRLWIHAHHHVQMPLSAPKILNPTNRKNTLMDLQAHFQRFYSQATGRLLHPNARNSPNAHTGIRSDFARIARRLLNKSIGLALGGGGARGISHIAIIRAFEEAGIPIDMVGGTSIGSFVSGLYARENDHVSIYGRAKQLSSQMSSKWRQFLDITYPLTSLFTGHELNRAVWKIEDCWLPYFAVTVNITDSRIEVHRSGYMWRYVRASMSLAGYFPPLCDNGKMLVDGGYLNILPVDILSNLGANIAIAIDVSAGNDTSPVTYGDSLSGVWLFFARFIPGLATSFYGKIPLLPDIQDRLAFAGSVGRLERARLGEFYLQPPVSNFGAVEFDKFQEVYQIGYKYGREIGGSLDNKPDKDGRFSGQLSAHVHVSDALKNAPDCQKQERVPTILIASSALAMWKGLAVVTNSESPIVVVLSESMEPAFQRGDLLLLSMLNTPIIAGDIVVYKIEGKEIPIVHRVLEVHHSNEDGRRYLLTKGDNNLYDDRVMYNTGQMWVTDKEVIGRVSGFAPYIGMVTIVINDYPRLKVLMLGVLALIALVTKGVRLSYHTTVH</sequence>
<dbReference type="Gene3D" id="2.60.120.10">
    <property type="entry name" value="Jelly Rolls"/>
    <property type="match status" value="3"/>
</dbReference>
<feature type="short sequence motif" description="GXGXXG" evidence="16">
    <location>
        <begin position="1315"/>
        <end position="1320"/>
    </location>
</feature>
<dbReference type="GO" id="GO:0016042">
    <property type="term" value="P:lipid catabolic process"/>
    <property type="evidence" value="ECO:0007669"/>
    <property type="project" value="UniProtKB-UniRule"/>
</dbReference>
<keyword evidence="14 17" id="KW-0472">Membrane</keyword>
<evidence type="ECO:0000259" key="20">
    <source>
        <dbReference type="PROSITE" id="PS51635"/>
    </source>
</evidence>
<reference evidence="21 22" key="1">
    <citation type="journal article" date="2019" name="Sci. Rep.">
        <title>Comparative genomics of chytrid fungi reveal insights into the obligate biotrophic and pathogenic lifestyle of Synchytrium endobioticum.</title>
        <authorList>
            <person name="van de Vossenberg B.T.L.H."/>
            <person name="Warris S."/>
            <person name="Nguyen H.D.T."/>
            <person name="van Gent-Pelzer M.P.E."/>
            <person name="Joly D.L."/>
            <person name="van de Geest H.C."/>
            <person name="Bonants P.J.M."/>
            <person name="Smith D.S."/>
            <person name="Levesque C.A."/>
            <person name="van der Lee T.A.J."/>
        </authorList>
    </citation>
    <scope>NUCLEOTIDE SEQUENCE [LARGE SCALE GENOMIC DNA]</scope>
    <source>
        <strain evidence="21 22">CBS 675.73</strain>
    </source>
</reference>
<keyword evidence="7 17" id="KW-0812">Transmembrane</keyword>
<dbReference type="GO" id="GO:0005787">
    <property type="term" value="C:signal peptidase complex"/>
    <property type="evidence" value="ECO:0007669"/>
    <property type="project" value="UniProtKB-ARBA"/>
</dbReference>